<keyword evidence="6 8" id="KW-0472">Membrane</keyword>
<dbReference type="SUPFAM" id="SSF69593">
    <property type="entry name" value="Glycerol-3-phosphate (1)-acyltransferase"/>
    <property type="match status" value="1"/>
</dbReference>
<feature type="domain" description="Phospholipid/glycerol acyltransferase" evidence="9">
    <location>
        <begin position="95"/>
        <end position="204"/>
    </location>
</feature>
<comment type="subcellular location">
    <subcellularLocation>
        <location evidence="1">Membrane</location>
    </subcellularLocation>
</comment>
<keyword evidence="5" id="KW-0443">Lipid metabolism</keyword>
<dbReference type="AlphaFoldDB" id="A0A023DZK9"/>
<reference evidence="10 11" key="1">
    <citation type="journal article" date="2014" name="FEMS Microbiol. Lett.">
        <title>Draft genome sequences of three Holospora species (Holospora obtusa, Holospora undulata, and Holospora elegans), endonuclear symbiotic bacteria of the ciliate Paramecium caudatum.</title>
        <authorList>
            <person name="Dohra H."/>
            <person name="Tanaka K."/>
            <person name="Suzuki T."/>
            <person name="Fujishima M."/>
            <person name="Suzuki H."/>
        </authorList>
    </citation>
    <scope>NUCLEOTIDE SEQUENCE [LARGE SCALE GENOMIC DNA]</scope>
    <source>
        <strain evidence="10 11">E1</strain>
    </source>
</reference>
<dbReference type="GO" id="GO:0016020">
    <property type="term" value="C:membrane"/>
    <property type="evidence" value="ECO:0007669"/>
    <property type="project" value="UniProtKB-SubCell"/>
</dbReference>
<dbReference type="GO" id="GO:0006629">
    <property type="term" value="P:lipid metabolic process"/>
    <property type="evidence" value="ECO:0007669"/>
    <property type="project" value="UniProtKB-KW"/>
</dbReference>
<feature type="transmembrane region" description="Helical" evidence="8">
    <location>
        <begin position="32"/>
        <end position="58"/>
    </location>
</feature>
<dbReference type="GO" id="GO:0016746">
    <property type="term" value="F:acyltransferase activity"/>
    <property type="evidence" value="ECO:0007669"/>
    <property type="project" value="UniProtKB-KW"/>
</dbReference>
<evidence type="ECO:0000256" key="2">
    <source>
        <dbReference type="ARBA" id="ARBA00022679"/>
    </source>
</evidence>
<dbReference type="SMART" id="SM00563">
    <property type="entry name" value="PlsC"/>
    <property type="match status" value="1"/>
</dbReference>
<evidence type="ECO:0000256" key="7">
    <source>
        <dbReference type="ARBA" id="ARBA00023315"/>
    </source>
</evidence>
<dbReference type="EMBL" id="BAUP01000099">
    <property type="protein sequence ID" value="GAJ46460.1"/>
    <property type="molecule type" value="Genomic_DNA"/>
</dbReference>
<evidence type="ECO:0000259" key="9">
    <source>
        <dbReference type="SMART" id="SM00563"/>
    </source>
</evidence>
<keyword evidence="7 10" id="KW-0012">Acyltransferase</keyword>
<comment type="caution">
    <text evidence="10">The sequence shown here is derived from an EMBL/GenBank/DDBJ whole genome shotgun (WGS) entry which is preliminary data.</text>
</comment>
<evidence type="ECO:0000256" key="8">
    <source>
        <dbReference type="SAM" id="Phobius"/>
    </source>
</evidence>
<dbReference type="Proteomes" id="UP000024842">
    <property type="component" value="Unassembled WGS sequence"/>
</dbReference>
<keyword evidence="2 10" id="KW-0808">Transferase</keyword>
<accession>A0A023DZK9</accession>
<evidence type="ECO:0000313" key="10">
    <source>
        <dbReference type="EMBL" id="GAJ46460.1"/>
    </source>
</evidence>
<evidence type="ECO:0000256" key="3">
    <source>
        <dbReference type="ARBA" id="ARBA00022692"/>
    </source>
</evidence>
<dbReference type="PANTHER" id="PTHR23063:SF52">
    <property type="entry name" value="LYSOPHOSPHATIDYLCHOLINE ACYLTRANSFERASE"/>
    <property type="match status" value="1"/>
</dbReference>
<dbReference type="PANTHER" id="PTHR23063">
    <property type="entry name" value="PHOSPHOLIPID ACYLTRANSFERASE"/>
    <property type="match status" value="1"/>
</dbReference>
<dbReference type="Pfam" id="PF01553">
    <property type="entry name" value="Acyltransferase"/>
    <property type="match status" value="1"/>
</dbReference>
<organism evidence="10 11">
    <name type="scientific">Holospora elegans E1</name>
    <dbReference type="NCBI Taxonomy" id="1427503"/>
    <lineage>
        <taxon>Bacteria</taxon>
        <taxon>Pseudomonadati</taxon>
        <taxon>Pseudomonadota</taxon>
        <taxon>Alphaproteobacteria</taxon>
        <taxon>Holosporales</taxon>
        <taxon>Holosporaceae</taxon>
        <taxon>Holospora</taxon>
    </lineage>
</organism>
<evidence type="ECO:0000256" key="1">
    <source>
        <dbReference type="ARBA" id="ARBA00004370"/>
    </source>
</evidence>
<evidence type="ECO:0000256" key="5">
    <source>
        <dbReference type="ARBA" id="ARBA00023098"/>
    </source>
</evidence>
<keyword evidence="11" id="KW-1185">Reference proteome</keyword>
<name>A0A023DZK9_9PROT</name>
<sequence length="290" mass="31899">MCRCGYKAVGTGGVWGTMSSKSSVLRFKQNRVFALLGIGGVGLLLLLGGVIGGISFLFPSCSFVVLLKKILYKGIRRCAGVHKVVVRGSICKEGVFAVSNHISYLDIVLLGEQAPYVFIAKEEVKNWPLVGWIAKKFGTIFIKRTLRGIHNGQTRIKKTIQQNKAVLVFAEGTTGNGIVTEPFYHAFFELHPEVKIQPISICYTEVNGFPALSWVRRYLSWIGNVALFPHLFKCGGWRSLTVVIIFHPPFTAGSSRKLSAARSVSSVRAGISQSLKMQDFLFLNSLSKAL</sequence>
<dbReference type="STRING" id="1427503.HE1_00794"/>
<keyword evidence="3 8" id="KW-0812">Transmembrane</keyword>
<evidence type="ECO:0000256" key="4">
    <source>
        <dbReference type="ARBA" id="ARBA00022989"/>
    </source>
</evidence>
<gene>
    <name evidence="10" type="ORF">HE1_00794</name>
</gene>
<dbReference type="CDD" id="cd07989">
    <property type="entry name" value="LPLAT_AGPAT-like"/>
    <property type="match status" value="1"/>
</dbReference>
<evidence type="ECO:0000256" key="6">
    <source>
        <dbReference type="ARBA" id="ARBA00023136"/>
    </source>
</evidence>
<evidence type="ECO:0000313" key="11">
    <source>
        <dbReference type="Proteomes" id="UP000024842"/>
    </source>
</evidence>
<keyword evidence="4 8" id="KW-1133">Transmembrane helix</keyword>
<protein>
    <submittedName>
        <fullName evidence="10">1-acyl-sn-glycerol-3-phosphate acyltransferase</fullName>
    </submittedName>
</protein>
<dbReference type="InterPro" id="IPR002123">
    <property type="entry name" value="Plipid/glycerol_acylTrfase"/>
</dbReference>
<proteinExistence type="predicted"/>